<protein>
    <submittedName>
        <fullName evidence="1">Uncharacterized protein</fullName>
    </submittedName>
</protein>
<dbReference type="Proteomes" id="UP000054869">
    <property type="component" value="Unassembled WGS sequence"/>
</dbReference>
<evidence type="ECO:0000313" key="1">
    <source>
        <dbReference type="EMBL" id="KTD18713.1"/>
    </source>
</evidence>
<dbReference type="AlphaFoldDB" id="A0A0W0VGE4"/>
<sequence>MKVSELNDAIQILVKALKKPHVERGAKLLNLLAELGPNDSVCSSLKRDVYIVLNEFWRWVATNLPSEEWITASEVQPWIDFQKKLIEHGLQDANEPQKYQLLVKTACGNGQLDIARLVTLLMMCARMLGYAQEGKLADYPLGKIREIIATYLPPHEKDKYKNIITMLVSLFLLLNQHCSDDQLDILPQLIDSRPLTTDEERRSELAIVQCLTKRVLLSRSFFKQHRDYIDSRETRVNPDLKAFQALLPKLEVNFLLALDRFSWSEIFVIESKSFTSEGERFKLTVQALLDDFACSKDHSYLACLPFARKIKKDVAALPEKEKDFIHQALHVFCLHVYENDRRNDPRSGGFFSGETKRSAALKKIQEAIGESVSLSFMEFLATKQGRLSQVIAEFEDKKHSSLRQT</sequence>
<dbReference type="PATRIC" id="fig|45067.4.peg.2434"/>
<reference evidence="1 2" key="1">
    <citation type="submission" date="2015-11" db="EMBL/GenBank/DDBJ databases">
        <title>Genomic analysis of 38 Legionella species identifies large and diverse effector repertoires.</title>
        <authorList>
            <person name="Burstein D."/>
            <person name="Amaro F."/>
            <person name="Zusman T."/>
            <person name="Lifshitz Z."/>
            <person name="Cohen O."/>
            <person name="Gilbert J.A."/>
            <person name="Pupko T."/>
            <person name="Shuman H.A."/>
            <person name="Segal G."/>
        </authorList>
    </citation>
    <scope>NUCLEOTIDE SEQUENCE [LARGE SCALE GENOMIC DNA]</scope>
    <source>
        <strain evidence="1 2">ATCC 49751</strain>
    </source>
</reference>
<proteinExistence type="predicted"/>
<accession>A0A0W0VGE4</accession>
<dbReference type="eggNOG" id="ENOG5031DRB">
    <property type="taxonomic scope" value="Bacteria"/>
</dbReference>
<dbReference type="EMBL" id="LNYI01000057">
    <property type="protein sequence ID" value="KTD18713.1"/>
    <property type="molecule type" value="Genomic_DNA"/>
</dbReference>
<comment type="caution">
    <text evidence="1">The sequence shown here is derived from an EMBL/GenBank/DDBJ whole genome shotgun (WGS) entry which is preliminary data.</text>
</comment>
<dbReference type="RefSeq" id="WP_028372433.1">
    <property type="nucleotide sequence ID" value="NZ_CAAAJD010000004.1"/>
</dbReference>
<dbReference type="OrthoDB" id="5650429at2"/>
<dbReference type="STRING" id="45067.Llan_2316"/>
<organism evidence="1 2">
    <name type="scientific">Legionella lansingensis</name>
    <dbReference type="NCBI Taxonomy" id="45067"/>
    <lineage>
        <taxon>Bacteria</taxon>
        <taxon>Pseudomonadati</taxon>
        <taxon>Pseudomonadota</taxon>
        <taxon>Gammaproteobacteria</taxon>
        <taxon>Legionellales</taxon>
        <taxon>Legionellaceae</taxon>
        <taxon>Legionella</taxon>
    </lineage>
</organism>
<name>A0A0W0VGE4_9GAMM</name>
<evidence type="ECO:0000313" key="2">
    <source>
        <dbReference type="Proteomes" id="UP000054869"/>
    </source>
</evidence>
<gene>
    <name evidence="1" type="ORF">Llan_2316</name>
</gene>
<keyword evidence="2" id="KW-1185">Reference proteome</keyword>